<evidence type="ECO:0000313" key="2">
    <source>
        <dbReference type="Proteomes" id="UP000288805"/>
    </source>
</evidence>
<dbReference type="Proteomes" id="UP000288805">
    <property type="component" value="Unassembled WGS sequence"/>
</dbReference>
<reference evidence="1 2" key="1">
    <citation type="journal article" date="2018" name="PLoS Genet.">
        <title>Population sequencing reveals clonal diversity and ancestral inbreeding in the grapevine cultivar Chardonnay.</title>
        <authorList>
            <person name="Roach M.J."/>
            <person name="Johnson D.L."/>
            <person name="Bohlmann J."/>
            <person name="van Vuuren H.J."/>
            <person name="Jones S.J."/>
            <person name="Pretorius I.S."/>
            <person name="Schmidt S.A."/>
            <person name="Borneman A.R."/>
        </authorList>
    </citation>
    <scope>NUCLEOTIDE SEQUENCE [LARGE SCALE GENOMIC DNA]</scope>
    <source>
        <strain evidence="2">cv. Chardonnay</strain>
        <tissue evidence="1">Leaf</tissue>
    </source>
</reference>
<name>A0A438EZQ0_VITVI</name>
<evidence type="ECO:0000313" key="1">
    <source>
        <dbReference type="EMBL" id="RVW53227.1"/>
    </source>
</evidence>
<comment type="caution">
    <text evidence="1">The sequence shown here is derived from an EMBL/GenBank/DDBJ whole genome shotgun (WGS) entry which is preliminary data.</text>
</comment>
<proteinExistence type="predicted"/>
<dbReference type="AlphaFoldDB" id="A0A438EZQ0"/>
<gene>
    <name evidence="1" type="ORF">CK203_091630</name>
</gene>
<accession>A0A438EZQ0</accession>
<dbReference type="EMBL" id="QGNW01001152">
    <property type="protein sequence ID" value="RVW53227.1"/>
    <property type="molecule type" value="Genomic_DNA"/>
</dbReference>
<organism evidence="1 2">
    <name type="scientific">Vitis vinifera</name>
    <name type="common">Grape</name>
    <dbReference type="NCBI Taxonomy" id="29760"/>
    <lineage>
        <taxon>Eukaryota</taxon>
        <taxon>Viridiplantae</taxon>
        <taxon>Streptophyta</taxon>
        <taxon>Embryophyta</taxon>
        <taxon>Tracheophyta</taxon>
        <taxon>Spermatophyta</taxon>
        <taxon>Magnoliopsida</taxon>
        <taxon>eudicotyledons</taxon>
        <taxon>Gunneridae</taxon>
        <taxon>Pentapetalae</taxon>
        <taxon>rosids</taxon>
        <taxon>Vitales</taxon>
        <taxon>Vitaceae</taxon>
        <taxon>Viteae</taxon>
        <taxon>Vitis</taxon>
    </lineage>
</organism>
<protein>
    <submittedName>
        <fullName evidence="1">Uncharacterized protein</fullName>
    </submittedName>
</protein>
<sequence length="216" mass="23521">MKGEGFFYDPILQARSQGSNGRGSGVDNALLAKAAAFEGRSDSRLWGGTSSFSSPSASVAGSPGDCRALIQPLGDNCDQEKNSQPKVGLCEGAGVFRVEVFQLAAREEVLSDDLFSKLASFNSLVGMSIERYEKEIFSLLRKIETRKGCGVCVLGKKKKLNSTSRFEREIQKLECSVNYKNSPLLVKGKGGEARSQTLLHEAFVRFQMLALLAFHI</sequence>